<dbReference type="AlphaFoldDB" id="A0A395RJC4"/>
<evidence type="ECO:0000313" key="2">
    <source>
        <dbReference type="Proteomes" id="UP000266152"/>
    </source>
</evidence>
<gene>
    <name evidence="1" type="ORF">FSPOR_10783</name>
</gene>
<protein>
    <submittedName>
        <fullName evidence="1">Uncharacterized protein</fullName>
    </submittedName>
</protein>
<dbReference type="STRING" id="5514.A0A395RJC4"/>
<accession>A0A395RJC4</accession>
<proteinExistence type="predicted"/>
<name>A0A395RJC4_FUSSP</name>
<comment type="caution">
    <text evidence="1">The sequence shown here is derived from an EMBL/GenBank/DDBJ whole genome shotgun (WGS) entry which is preliminary data.</text>
</comment>
<dbReference type="Proteomes" id="UP000266152">
    <property type="component" value="Unassembled WGS sequence"/>
</dbReference>
<evidence type="ECO:0000313" key="1">
    <source>
        <dbReference type="EMBL" id="RGP60194.1"/>
    </source>
</evidence>
<keyword evidence="2" id="KW-1185">Reference proteome</keyword>
<sequence length="335" mass="37458">MSYKRQLIHYDGADNAGVKRQHRELSLDCTNATSGCCTTSGNEQDSENTTFKISQSNVAQTICFGTLCEVQAKPTGSLNAGTSRESNTSHGLGTGASEFFLFDIYLQDDIHGFAIHNKNMFVMIDLITVKKLEILKEQAFVSTKVVVGTKDLSQLSFKKGKKPFEISVNIYGRESDARDIGQQLSKVGAFLQHPFYLEDSVEYLNPQFFDLEDGPRYMTHLVGIDESKVQEKTFSDAVEDALTCLDHEVLALAINEPDIILTDDLMTPLQDHQKAALSFIQCRENPEYCQRVGRELLFYTRIPSSIPTLALGTSEMEYYGFIPSMGTLDRLNRSP</sequence>
<organism evidence="1 2">
    <name type="scientific">Fusarium sporotrichioides</name>
    <dbReference type="NCBI Taxonomy" id="5514"/>
    <lineage>
        <taxon>Eukaryota</taxon>
        <taxon>Fungi</taxon>
        <taxon>Dikarya</taxon>
        <taxon>Ascomycota</taxon>
        <taxon>Pezizomycotina</taxon>
        <taxon>Sordariomycetes</taxon>
        <taxon>Hypocreomycetidae</taxon>
        <taxon>Hypocreales</taxon>
        <taxon>Nectriaceae</taxon>
        <taxon>Fusarium</taxon>
    </lineage>
</organism>
<reference evidence="1 2" key="1">
    <citation type="journal article" date="2018" name="PLoS Pathog.">
        <title>Evolution of structural diversity of trichothecenes, a family of toxins produced by plant pathogenic and entomopathogenic fungi.</title>
        <authorList>
            <person name="Proctor R.H."/>
            <person name="McCormick S.P."/>
            <person name="Kim H.S."/>
            <person name="Cardoza R.E."/>
            <person name="Stanley A.M."/>
            <person name="Lindo L."/>
            <person name="Kelly A."/>
            <person name="Brown D.W."/>
            <person name="Lee T."/>
            <person name="Vaughan M.M."/>
            <person name="Alexander N.J."/>
            <person name="Busman M."/>
            <person name="Gutierrez S."/>
        </authorList>
    </citation>
    <scope>NUCLEOTIDE SEQUENCE [LARGE SCALE GENOMIC DNA]</scope>
    <source>
        <strain evidence="1 2">NRRL 3299</strain>
    </source>
</reference>
<dbReference type="EMBL" id="PXOF01000195">
    <property type="protein sequence ID" value="RGP60194.1"/>
    <property type="molecule type" value="Genomic_DNA"/>
</dbReference>